<reference evidence="3" key="1">
    <citation type="submission" date="2019-08" db="EMBL/GenBank/DDBJ databases">
        <authorList>
            <person name="Kucharzyk K."/>
            <person name="Murdoch R.W."/>
            <person name="Higgins S."/>
            <person name="Loffler F."/>
        </authorList>
    </citation>
    <scope>NUCLEOTIDE SEQUENCE</scope>
</reference>
<dbReference type="EC" id="3.1.4.53" evidence="3"/>
<protein>
    <submittedName>
        <fullName evidence="3">3',5'-cyclic adenosine monophosphate phosphodiesterase CpdA</fullName>
        <ecNumber evidence="3">3.1.4.53</ecNumber>
    </submittedName>
</protein>
<evidence type="ECO:0000259" key="2">
    <source>
        <dbReference type="Pfam" id="PF00149"/>
    </source>
</evidence>
<dbReference type="PANTHER" id="PTHR43143:SF1">
    <property type="entry name" value="SERINE_THREONINE-PROTEIN PHOSPHATASE CPPED1"/>
    <property type="match status" value="1"/>
</dbReference>
<dbReference type="Pfam" id="PF00149">
    <property type="entry name" value="Metallophos"/>
    <property type="match status" value="1"/>
</dbReference>
<dbReference type="PANTHER" id="PTHR43143">
    <property type="entry name" value="METALLOPHOSPHOESTERASE, CALCINEURIN SUPERFAMILY"/>
    <property type="match status" value="1"/>
</dbReference>
<keyword evidence="1" id="KW-0472">Membrane</keyword>
<comment type="caution">
    <text evidence="3">The sequence shown here is derived from an EMBL/GenBank/DDBJ whole genome shotgun (WGS) entry which is preliminary data.</text>
</comment>
<accession>A0A645CCT6</accession>
<dbReference type="InterPro" id="IPR004843">
    <property type="entry name" value="Calcineurin-like_PHP"/>
</dbReference>
<gene>
    <name evidence="3" type="primary">cpdA_71</name>
    <name evidence="3" type="ORF">SDC9_121712</name>
</gene>
<dbReference type="SUPFAM" id="SSF56300">
    <property type="entry name" value="Metallo-dependent phosphatases"/>
    <property type="match status" value="1"/>
</dbReference>
<sequence length="330" mass="37892">MTLVGGVMVRKFIRFMVLLIIILVGFPIGSFAAREREEVPILQIPVISDVHIGDGKGENKILRVLKEYKTLAPGYRAIAIVGDMTDCGLEEQYDGFNKILKENINPQVERIVAMGNHEFFEGRFFKKPGLTDEILTDRFIRKTQMPGVYYDKWIEGYHFIVLGGEKSNLSDETIGDKAIISEEQYNWLEKTLEKKSQPEKPIFLFLHQPIDNTVYGSKQWGGGLSDGRLYNLLKRYPQVILFTAHSHYPLNNPRTLYQDGFAMVNTGAIRYILEEDGTVLAGDMQGLLVNVYKNRVEIKARDFSKGIWINKYTINVRQDISFTDNFRDMF</sequence>
<dbReference type="AlphaFoldDB" id="A0A645CCT6"/>
<evidence type="ECO:0000256" key="1">
    <source>
        <dbReference type="SAM" id="Phobius"/>
    </source>
</evidence>
<dbReference type="InterPro" id="IPR051918">
    <property type="entry name" value="STPP_CPPED1"/>
</dbReference>
<keyword evidence="1" id="KW-0812">Transmembrane</keyword>
<dbReference type="Gene3D" id="3.60.21.10">
    <property type="match status" value="1"/>
</dbReference>
<dbReference type="InterPro" id="IPR029052">
    <property type="entry name" value="Metallo-depent_PP-like"/>
</dbReference>
<proteinExistence type="predicted"/>
<keyword evidence="3" id="KW-0378">Hydrolase</keyword>
<feature type="domain" description="Calcineurin-like phosphoesterase" evidence="2">
    <location>
        <begin position="46"/>
        <end position="249"/>
    </location>
</feature>
<dbReference type="EMBL" id="VSSQ01026156">
    <property type="protein sequence ID" value="MPM74723.1"/>
    <property type="molecule type" value="Genomic_DNA"/>
</dbReference>
<evidence type="ECO:0000313" key="3">
    <source>
        <dbReference type="EMBL" id="MPM74723.1"/>
    </source>
</evidence>
<keyword evidence="1" id="KW-1133">Transmembrane helix</keyword>
<organism evidence="3">
    <name type="scientific">bioreactor metagenome</name>
    <dbReference type="NCBI Taxonomy" id="1076179"/>
    <lineage>
        <taxon>unclassified sequences</taxon>
        <taxon>metagenomes</taxon>
        <taxon>ecological metagenomes</taxon>
    </lineage>
</organism>
<feature type="transmembrane region" description="Helical" evidence="1">
    <location>
        <begin position="12"/>
        <end position="33"/>
    </location>
</feature>
<name>A0A645CCT6_9ZZZZ</name>
<dbReference type="GO" id="GO:0004115">
    <property type="term" value="F:3',5'-cyclic-AMP phosphodiesterase activity"/>
    <property type="evidence" value="ECO:0007669"/>
    <property type="project" value="UniProtKB-EC"/>
</dbReference>